<sequence>MPVRPAKGCNMNQDERRKYILDQLKIKSSISVSELSEAFSLSEVSVRKLLANMEQEGVLKRTWGGAVSRYGSLREFSHQENEVRHREEKKAIAAAAYDCIQDGEAVFLDSGTTTFELARMIVEGPKRNIMPCTNNIFVAMELAKAADIHSIIIGGELRTNIYSCVGYLAEQVLGNLFFDKGFISANHFTVERGFSTPTLGEAELKRKILTISKEKIMLLDYTKFGDDSMVLIASPENVDILITDWHAPEELTSGFGDKGVKTIIAPQV</sequence>
<dbReference type="InterPro" id="IPR037171">
    <property type="entry name" value="NagB/RpiA_transferase-like"/>
</dbReference>
<keyword evidence="1" id="KW-0805">Transcription regulation</keyword>
<dbReference type="CDD" id="cd00090">
    <property type="entry name" value="HTH_ARSR"/>
    <property type="match status" value="1"/>
</dbReference>
<feature type="domain" description="HTH deoR-type" evidence="3">
    <location>
        <begin position="13"/>
        <end position="68"/>
    </location>
</feature>
<dbReference type="InterPro" id="IPR011991">
    <property type="entry name" value="ArsR-like_HTH"/>
</dbReference>
<dbReference type="Pfam" id="PF00455">
    <property type="entry name" value="DeoRC"/>
    <property type="match status" value="1"/>
</dbReference>
<gene>
    <name evidence="4" type="primary">lacR_1</name>
    <name evidence="4" type="ORF">BEI61_00155</name>
</gene>
<dbReference type="Proteomes" id="UP000094067">
    <property type="component" value="Unassembled WGS sequence"/>
</dbReference>
<dbReference type="SUPFAM" id="SSF100950">
    <property type="entry name" value="NagB/RpiA/CoA transferase-like"/>
    <property type="match status" value="1"/>
</dbReference>
<dbReference type="InterPro" id="IPR001034">
    <property type="entry name" value="DeoR_HTH"/>
</dbReference>
<dbReference type="SMART" id="SM01134">
    <property type="entry name" value="DeoRC"/>
    <property type="match status" value="1"/>
</dbReference>
<evidence type="ECO:0000313" key="5">
    <source>
        <dbReference type="Proteomes" id="UP000094067"/>
    </source>
</evidence>
<dbReference type="InterPro" id="IPR014036">
    <property type="entry name" value="DeoR-like_C"/>
</dbReference>
<evidence type="ECO:0000259" key="3">
    <source>
        <dbReference type="PROSITE" id="PS51000"/>
    </source>
</evidence>
<organism evidence="4 5">
    <name type="scientific">Eisenbergiella tayi</name>
    <dbReference type="NCBI Taxonomy" id="1432052"/>
    <lineage>
        <taxon>Bacteria</taxon>
        <taxon>Bacillati</taxon>
        <taxon>Bacillota</taxon>
        <taxon>Clostridia</taxon>
        <taxon>Lachnospirales</taxon>
        <taxon>Lachnospiraceae</taxon>
        <taxon>Eisenbergiella</taxon>
    </lineage>
</organism>
<dbReference type="EMBL" id="MCGH01000001">
    <property type="protein sequence ID" value="ODM08526.1"/>
    <property type="molecule type" value="Genomic_DNA"/>
</dbReference>
<proteinExistence type="predicted"/>
<dbReference type="PATRIC" id="fig|1432052.4.peg.168"/>
<accession>A0A1E3AK49</accession>
<keyword evidence="2" id="KW-0804">Transcription</keyword>
<evidence type="ECO:0000313" key="4">
    <source>
        <dbReference type="EMBL" id="ODM08526.1"/>
    </source>
</evidence>
<dbReference type="GO" id="GO:0016740">
    <property type="term" value="F:transferase activity"/>
    <property type="evidence" value="ECO:0007669"/>
    <property type="project" value="UniProtKB-KW"/>
</dbReference>
<dbReference type="PANTHER" id="PTHR30363">
    <property type="entry name" value="HTH-TYPE TRANSCRIPTIONAL REGULATOR SRLR-RELATED"/>
    <property type="match status" value="1"/>
</dbReference>
<dbReference type="SMART" id="SM00420">
    <property type="entry name" value="HTH_DEOR"/>
    <property type="match status" value="1"/>
</dbReference>
<dbReference type="InterPro" id="IPR050313">
    <property type="entry name" value="Carb_Metab_HTH_regulators"/>
</dbReference>
<dbReference type="InterPro" id="IPR036388">
    <property type="entry name" value="WH-like_DNA-bd_sf"/>
</dbReference>
<protein>
    <submittedName>
        <fullName evidence="4">Lactose phosphotransferase system repressor</fullName>
    </submittedName>
</protein>
<dbReference type="InterPro" id="IPR036390">
    <property type="entry name" value="WH_DNA-bd_sf"/>
</dbReference>
<evidence type="ECO:0000256" key="2">
    <source>
        <dbReference type="ARBA" id="ARBA00023163"/>
    </source>
</evidence>
<dbReference type="SUPFAM" id="SSF46785">
    <property type="entry name" value="Winged helix' DNA-binding domain"/>
    <property type="match status" value="1"/>
</dbReference>
<dbReference type="AlphaFoldDB" id="A0A1E3AK49"/>
<dbReference type="Gene3D" id="1.10.10.10">
    <property type="entry name" value="Winged helix-like DNA-binding domain superfamily/Winged helix DNA-binding domain"/>
    <property type="match status" value="1"/>
</dbReference>
<dbReference type="PROSITE" id="PS51000">
    <property type="entry name" value="HTH_DEOR_2"/>
    <property type="match status" value="1"/>
</dbReference>
<dbReference type="PANTHER" id="PTHR30363:SF44">
    <property type="entry name" value="AGA OPERON TRANSCRIPTIONAL REPRESSOR-RELATED"/>
    <property type="match status" value="1"/>
</dbReference>
<dbReference type="Gene3D" id="3.40.50.1360">
    <property type="match status" value="1"/>
</dbReference>
<dbReference type="OrthoDB" id="9797223at2"/>
<evidence type="ECO:0000256" key="1">
    <source>
        <dbReference type="ARBA" id="ARBA00023015"/>
    </source>
</evidence>
<reference evidence="4 5" key="1">
    <citation type="submission" date="2016-07" db="EMBL/GenBank/DDBJ databases">
        <title>Characterization of isolates of Eisenbergiella tayi derived from blood cultures, using whole genome sequencing.</title>
        <authorList>
            <person name="Burdz T."/>
            <person name="Wiebe D."/>
            <person name="Huynh C."/>
            <person name="Bernard K."/>
        </authorList>
    </citation>
    <scope>NUCLEOTIDE SEQUENCE [LARGE SCALE GENOMIC DNA]</scope>
    <source>
        <strain evidence="4 5">NML 110608</strain>
    </source>
</reference>
<comment type="caution">
    <text evidence="4">The sequence shown here is derived from an EMBL/GenBank/DDBJ whole genome shotgun (WGS) entry which is preliminary data.</text>
</comment>
<keyword evidence="4" id="KW-0808">Transferase</keyword>
<dbReference type="Pfam" id="PF08220">
    <property type="entry name" value="HTH_DeoR"/>
    <property type="match status" value="1"/>
</dbReference>
<name>A0A1E3AK49_9FIRM</name>
<dbReference type="GO" id="GO:0003700">
    <property type="term" value="F:DNA-binding transcription factor activity"/>
    <property type="evidence" value="ECO:0007669"/>
    <property type="project" value="InterPro"/>
</dbReference>